<dbReference type="GeneID" id="54465857"/>
<evidence type="ECO:0000313" key="1">
    <source>
        <dbReference type="EMBL" id="KAF2814571.1"/>
    </source>
</evidence>
<keyword evidence="2" id="KW-1185">Reference proteome</keyword>
<accession>A0A6A6Z0F9</accession>
<reference evidence="1 3" key="1">
    <citation type="journal article" date="2020" name="Stud. Mycol.">
        <title>101 Dothideomycetes genomes: a test case for predicting lifestyles and emergence of pathogens.</title>
        <authorList>
            <person name="Haridas S."/>
            <person name="Albert R."/>
            <person name="Binder M."/>
            <person name="Bloem J."/>
            <person name="Labutti K."/>
            <person name="Salamov A."/>
            <person name="Andreopoulos B."/>
            <person name="Baker S."/>
            <person name="Barry K."/>
            <person name="Bills G."/>
            <person name="Bluhm B."/>
            <person name="Cannon C."/>
            <person name="Castanera R."/>
            <person name="Culley D."/>
            <person name="Daum C."/>
            <person name="Ezra D."/>
            <person name="Gonzalez J."/>
            <person name="Henrissat B."/>
            <person name="Kuo A."/>
            <person name="Liang C."/>
            <person name="Lipzen A."/>
            <person name="Lutzoni F."/>
            <person name="Magnuson J."/>
            <person name="Mondo S."/>
            <person name="Nolan M."/>
            <person name="Ohm R."/>
            <person name="Pangilinan J."/>
            <person name="Park H.-J."/>
            <person name="Ramirez L."/>
            <person name="Alfaro M."/>
            <person name="Sun H."/>
            <person name="Tritt A."/>
            <person name="Yoshinaga Y."/>
            <person name="Zwiers L.-H."/>
            <person name="Turgeon B."/>
            <person name="Goodwin S."/>
            <person name="Spatafora J."/>
            <person name="Crous P."/>
            <person name="Grigoriev I."/>
        </authorList>
    </citation>
    <scope>NUCLEOTIDE SEQUENCE</scope>
    <source>
        <strain evidence="1 3">CBS 304.34</strain>
    </source>
</reference>
<evidence type="ECO:0000313" key="2">
    <source>
        <dbReference type="Proteomes" id="UP000504636"/>
    </source>
</evidence>
<name>A0A6A6Z0F9_9PEZI</name>
<dbReference type="RefSeq" id="XP_033581535.1">
    <property type="nucleotide sequence ID" value="XM_033724964.1"/>
</dbReference>
<reference evidence="3" key="2">
    <citation type="submission" date="2020-04" db="EMBL/GenBank/DDBJ databases">
        <authorList>
            <consortium name="NCBI Genome Project"/>
        </authorList>
    </citation>
    <scope>NUCLEOTIDE SEQUENCE</scope>
    <source>
        <strain evidence="3">CBS 304.34</strain>
    </source>
</reference>
<dbReference type="AlphaFoldDB" id="A0A6A6Z0F9"/>
<protein>
    <submittedName>
        <fullName evidence="1 3">Uncharacterized protein</fullName>
    </submittedName>
</protein>
<dbReference type="Proteomes" id="UP000504636">
    <property type="component" value="Unplaced"/>
</dbReference>
<evidence type="ECO:0000313" key="3">
    <source>
        <dbReference type="RefSeq" id="XP_033581535.1"/>
    </source>
</evidence>
<proteinExistence type="predicted"/>
<dbReference type="EMBL" id="MU003694">
    <property type="protein sequence ID" value="KAF2814571.1"/>
    <property type="molecule type" value="Genomic_DNA"/>
</dbReference>
<gene>
    <name evidence="1 3" type="ORF">BDZ99DRAFT_515360</name>
</gene>
<organism evidence="1">
    <name type="scientific">Mytilinidion resinicola</name>
    <dbReference type="NCBI Taxonomy" id="574789"/>
    <lineage>
        <taxon>Eukaryota</taxon>
        <taxon>Fungi</taxon>
        <taxon>Dikarya</taxon>
        <taxon>Ascomycota</taxon>
        <taxon>Pezizomycotina</taxon>
        <taxon>Dothideomycetes</taxon>
        <taxon>Pleosporomycetidae</taxon>
        <taxon>Mytilinidiales</taxon>
        <taxon>Mytilinidiaceae</taxon>
        <taxon>Mytilinidion</taxon>
    </lineage>
</organism>
<sequence length="314" mass="36550">MVSKDFLHLSNTTHARDWWNGEAHTRDLQLQHHNAVTQIHHTRQGYFFTIWLDSFVEILRLLPMRAHRKKYNDFLARRVLEDFLPQELCADVADLLKPETKQGRGSSESWKLWEEIEARLGIRCAGIGKEIGPLCDWSHWEEIVFIEILLPRNDRPEPVSCVGRFSKGEHWYWSYGLLPTVLDHDIIPTEKSCDCSLCKTETDEEWTRQVDNAATPEDPGLAVLPFSQPETMVQQLHKPLRSVEDSSAATGKFKKILPKLEEIGLDLTYDYVDIFKMKDLNKYKPWIMEISAVFQHGPTEEIERINTYSEKMKA</sequence>
<dbReference type="OrthoDB" id="10504303at2759"/>
<reference evidence="3" key="3">
    <citation type="submission" date="2025-04" db="UniProtKB">
        <authorList>
            <consortium name="RefSeq"/>
        </authorList>
    </citation>
    <scope>IDENTIFICATION</scope>
    <source>
        <strain evidence="3">CBS 304.34</strain>
    </source>
</reference>